<evidence type="ECO:0000313" key="6">
    <source>
        <dbReference type="EMBL" id="PWA67341.1"/>
    </source>
</evidence>
<dbReference type="Proteomes" id="UP000245207">
    <property type="component" value="Unassembled WGS sequence"/>
</dbReference>
<dbReference type="AlphaFoldDB" id="A0A2U1N1E2"/>
<evidence type="ECO:0000256" key="3">
    <source>
        <dbReference type="ARBA" id="ARBA00022777"/>
    </source>
</evidence>
<proteinExistence type="predicted"/>
<dbReference type="GO" id="GO:0005524">
    <property type="term" value="F:ATP binding"/>
    <property type="evidence" value="ECO:0007669"/>
    <property type="project" value="UniProtKB-KW"/>
</dbReference>
<comment type="caution">
    <text evidence="6">The sequence shown here is derived from an EMBL/GenBank/DDBJ whole genome shotgun (WGS) entry which is preliminary data.</text>
</comment>
<reference evidence="6 7" key="1">
    <citation type="journal article" date="2018" name="Mol. Plant">
        <title>The genome of Artemisia annua provides insight into the evolution of Asteraceae family and artemisinin biosynthesis.</title>
        <authorList>
            <person name="Shen Q."/>
            <person name="Zhang L."/>
            <person name="Liao Z."/>
            <person name="Wang S."/>
            <person name="Yan T."/>
            <person name="Shi P."/>
            <person name="Liu M."/>
            <person name="Fu X."/>
            <person name="Pan Q."/>
            <person name="Wang Y."/>
            <person name="Lv Z."/>
            <person name="Lu X."/>
            <person name="Zhang F."/>
            <person name="Jiang W."/>
            <person name="Ma Y."/>
            <person name="Chen M."/>
            <person name="Hao X."/>
            <person name="Li L."/>
            <person name="Tang Y."/>
            <person name="Lv G."/>
            <person name="Zhou Y."/>
            <person name="Sun X."/>
            <person name="Brodelius P.E."/>
            <person name="Rose J.K.C."/>
            <person name="Tang K."/>
        </authorList>
    </citation>
    <scope>NUCLEOTIDE SEQUENCE [LARGE SCALE GENOMIC DNA]</scope>
    <source>
        <strain evidence="7">cv. Huhao1</strain>
        <tissue evidence="6">Leaf</tissue>
    </source>
</reference>
<dbReference type="EMBL" id="PKPP01003850">
    <property type="protein sequence ID" value="PWA67341.1"/>
    <property type="molecule type" value="Genomic_DNA"/>
</dbReference>
<evidence type="ECO:0000256" key="2">
    <source>
        <dbReference type="ARBA" id="ARBA00022741"/>
    </source>
</evidence>
<organism evidence="6 7">
    <name type="scientific">Artemisia annua</name>
    <name type="common">Sweet wormwood</name>
    <dbReference type="NCBI Taxonomy" id="35608"/>
    <lineage>
        <taxon>Eukaryota</taxon>
        <taxon>Viridiplantae</taxon>
        <taxon>Streptophyta</taxon>
        <taxon>Embryophyta</taxon>
        <taxon>Tracheophyta</taxon>
        <taxon>Spermatophyta</taxon>
        <taxon>Magnoliopsida</taxon>
        <taxon>eudicotyledons</taxon>
        <taxon>Gunneridae</taxon>
        <taxon>Pentapetalae</taxon>
        <taxon>asterids</taxon>
        <taxon>campanulids</taxon>
        <taxon>Asterales</taxon>
        <taxon>Asteraceae</taxon>
        <taxon>Asteroideae</taxon>
        <taxon>Anthemideae</taxon>
        <taxon>Artemisiinae</taxon>
        <taxon>Artemisia</taxon>
    </lineage>
</organism>
<dbReference type="SMART" id="SM00045">
    <property type="entry name" value="DAGKa"/>
    <property type="match status" value="1"/>
</dbReference>
<dbReference type="PANTHER" id="PTHR11255:SF103">
    <property type="entry name" value="DIACYLGLYCEROL KINASE"/>
    <property type="match status" value="1"/>
</dbReference>
<keyword evidence="4" id="KW-0067">ATP-binding</keyword>
<keyword evidence="7" id="KW-1185">Reference proteome</keyword>
<evidence type="ECO:0000259" key="5">
    <source>
        <dbReference type="SMART" id="SM00045"/>
    </source>
</evidence>
<accession>A0A2U1N1E2</accession>
<dbReference type="InterPro" id="IPR037607">
    <property type="entry name" value="DGK"/>
</dbReference>
<sequence>MDLKRLMENLDDEIDENWDAVVDKRNNSLSYSVNCCKPKPAGWVLDAIEKQNYVYPPPVVNRKSLGQSFELGGGLGEVEKQRGLCTMLQHMEHATVTILDRWKVSVVNQRGRPLRSPKYMNNYLGVGCDAKVALDINNLIEENPEKFYNHFMNKMLYAREGVRSIMDRTLADYPWQVRVIVYGVEVEVPEVCPTVSIGPKIYNKRLEVVSISGTWLLGKLQVGLGRAQRLAQGKCIKIQHLAPLYVQIYGEPWL</sequence>
<dbReference type="GO" id="GO:0004143">
    <property type="term" value="F:ATP-dependent diacylglycerol kinase activity"/>
    <property type="evidence" value="ECO:0007669"/>
    <property type="project" value="InterPro"/>
</dbReference>
<protein>
    <submittedName>
        <fullName evidence="6">Protein kinase C-like, phorbol ester/diacylglycerol-binding domain-containing protein</fullName>
    </submittedName>
</protein>
<dbReference type="InterPro" id="IPR000756">
    <property type="entry name" value="Diacylglycerol_kin_accessory"/>
</dbReference>
<evidence type="ECO:0000256" key="1">
    <source>
        <dbReference type="ARBA" id="ARBA00022679"/>
    </source>
</evidence>
<dbReference type="Pfam" id="PF00609">
    <property type="entry name" value="DAGK_acc"/>
    <property type="match status" value="2"/>
</dbReference>
<keyword evidence="1" id="KW-0808">Transferase</keyword>
<dbReference type="PANTHER" id="PTHR11255">
    <property type="entry name" value="DIACYLGLYCEROL KINASE"/>
    <property type="match status" value="1"/>
</dbReference>
<dbReference type="SUPFAM" id="SSF111331">
    <property type="entry name" value="NAD kinase/diacylglycerol kinase-like"/>
    <property type="match status" value="1"/>
</dbReference>
<dbReference type="GO" id="GO:0007200">
    <property type="term" value="P:phospholipase C-activating G protein-coupled receptor signaling pathway"/>
    <property type="evidence" value="ECO:0007669"/>
    <property type="project" value="InterPro"/>
</dbReference>
<keyword evidence="3 6" id="KW-0418">Kinase</keyword>
<name>A0A2U1N1E2_ARTAN</name>
<gene>
    <name evidence="6" type="ORF">CTI12_AA319160</name>
</gene>
<evidence type="ECO:0000313" key="7">
    <source>
        <dbReference type="Proteomes" id="UP000245207"/>
    </source>
</evidence>
<feature type="domain" description="Diacylglycerol kinase accessory" evidence="5">
    <location>
        <begin position="119"/>
        <end position="252"/>
    </location>
</feature>
<evidence type="ECO:0000256" key="4">
    <source>
        <dbReference type="ARBA" id="ARBA00022840"/>
    </source>
</evidence>
<keyword evidence="2" id="KW-0547">Nucleotide-binding</keyword>
<dbReference type="STRING" id="35608.A0A2U1N1E2"/>
<dbReference type="OrthoDB" id="242257at2759"/>
<dbReference type="GO" id="GO:0016020">
    <property type="term" value="C:membrane"/>
    <property type="evidence" value="ECO:0007669"/>
    <property type="project" value="TreeGrafter"/>
</dbReference>
<dbReference type="InterPro" id="IPR016064">
    <property type="entry name" value="NAD/diacylglycerol_kinase_sf"/>
</dbReference>